<dbReference type="Gene3D" id="3.40.50.2000">
    <property type="entry name" value="Glycogen Phosphorylase B"/>
    <property type="match status" value="1"/>
</dbReference>
<dbReference type="Pfam" id="PF13692">
    <property type="entry name" value="Glyco_trans_1_4"/>
    <property type="match status" value="1"/>
</dbReference>
<evidence type="ECO:0008006" key="3">
    <source>
        <dbReference type="Google" id="ProtNLM"/>
    </source>
</evidence>
<dbReference type="SUPFAM" id="SSF53756">
    <property type="entry name" value="UDP-Glycosyltransferase/glycogen phosphorylase"/>
    <property type="match status" value="1"/>
</dbReference>
<sequence>MGRRGVDVSIVTSGHDIADARLHRQVTALASRGLSVEVLALGHGVDAPPGAVQVRTWRRRSPARRAPLALEMAASARGRVLLTLDPDTALAGAGRVWAGPPYGNDRRRLVVDAHEDYTALLSDRPWAARAGGLPGGVARALVRAYLRVAAHASLTVVADDQVPPLRARQRLVLPNVPYPGMLPPPADPDPHPRALYIGDVRGSRGLFAMLETMRRAPSWTCDVVGPVALADQNELRRRLAEHPELTQRVRFHGRRPPAKAWTLAPGAWCGLLLLADTPAFQRAVPSKLHEYLACGLPVVSTDLPRQAGVLRESGAGAIVPLGDDVTVGSAVAKLLEDLAADPARLRNLRERARAAGARDGDLEGHYVRFADAIARLA</sequence>
<organism evidence="1 2">
    <name type="scientific">Ornithinimicrobium pekingense</name>
    <dbReference type="NCBI Taxonomy" id="384677"/>
    <lineage>
        <taxon>Bacteria</taxon>
        <taxon>Bacillati</taxon>
        <taxon>Actinomycetota</taxon>
        <taxon>Actinomycetes</taxon>
        <taxon>Micrococcales</taxon>
        <taxon>Ornithinimicrobiaceae</taxon>
        <taxon>Ornithinimicrobium</taxon>
    </lineage>
</organism>
<evidence type="ECO:0000313" key="2">
    <source>
        <dbReference type="Proteomes" id="UP000662111"/>
    </source>
</evidence>
<keyword evidence="2" id="KW-1185">Reference proteome</keyword>
<dbReference type="EMBL" id="BMLB01000003">
    <property type="protein sequence ID" value="GGK67721.1"/>
    <property type="molecule type" value="Genomic_DNA"/>
</dbReference>
<evidence type="ECO:0000313" key="1">
    <source>
        <dbReference type="EMBL" id="GGK67721.1"/>
    </source>
</evidence>
<reference evidence="2" key="1">
    <citation type="journal article" date="2019" name="Int. J. Syst. Evol. Microbiol.">
        <title>The Global Catalogue of Microorganisms (GCM) 10K type strain sequencing project: providing services to taxonomists for standard genome sequencing and annotation.</title>
        <authorList>
            <consortium name="The Broad Institute Genomics Platform"/>
            <consortium name="The Broad Institute Genome Sequencing Center for Infectious Disease"/>
            <person name="Wu L."/>
            <person name="Ma J."/>
        </authorList>
    </citation>
    <scope>NUCLEOTIDE SEQUENCE [LARGE SCALE GENOMIC DNA]</scope>
    <source>
        <strain evidence="2">CGMCC 1.5362</strain>
    </source>
</reference>
<name>A0ABQ2F6T9_9MICO</name>
<comment type="caution">
    <text evidence="1">The sequence shown here is derived from an EMBL/GenBank/DDBJ whole genome shotgun (WGS) entry which is preliminary data.</text>
</comment>
<accession>A0ABQ2F6T9</accession>
<dbReference type="Proteomes" id="UP000662111">
    <property type="component" value="Unassembled WGS sequence"/>
</dbReference>
<proteinExistence type="predicted"/>
<dbReference type="PANTHER" id="PTHR12526">
    <property type="entry name" value="GLYCOSYLTRANSFERASE"/>
    <property type="match status" value="1"/>
</dbReference>
<gene>
    <name evidence="1" type="ORF">GCM10011509_15110</name>
</gene>
<protein>
    <recommendedName>
        <fullName evidence="3">Glycosyltransferase</fullName>
    </recommendedName>
</protein>